<dbReference type="SMART" id="SM01034">
    <property type="entry name" value="BLUF"/>
    <property type="match status" value="1"/>
</dbReference>
<accession>A0A3A5M9Z6</accession>
<sequence>MKHISRPEDTLLSIAYVSASAVPLSDEDIAAILVQARANNDEHHLTGALIYHEGKFIQILEGPDDEVRDRFAVIRADPRHRSIHTVSEEKITSRQFPGWTMGFRPLSSMALDQLAGYDDIFDGSTGKVQLAHANRQAEEFLEWLGQYWFSPVA</sequence>
<evidence type="ECO:0000313" key="2">
    <source>
        <dbReference type="EMBL" id="RJT85185.1"/>
    </source>
</evidence>
<evidence type="ECO:0000313" key="3">
    <source>
        <dbReference type="Proteomes" id="UP000272015"/>
    </source>
</evidence>
<organism evidence="2 3">
    <name type="scientific">Cryobacterium melibiosiphilum</name>
    <dbReference type="NCBI Taxonomy" id="995039"/>
    <lineage>
        <taxon>Bacteria</taxon>
        <taxon>Bacillati</taxon>
        <taxon>Actinomycetota</taxon>
        <taxon>Actinomycetes</taxon>
        <taxon>Micrococcales</taxon>
        <taxon>Microbacteriaceae</taxon>
        <taxon>Cryobacterium</taxon>
    </lineage>
</organism>
<keyword evidence="3" id="KW-1185">Reference proteome</keyword>
<protein>
    <submittedName>
        <fullName evidence="2">BLUF domain-containing protein</fullName>
    </submittedName>
</protein>
<dbReference type="GO" id="GO:0071949">
    <property type="term" value="F:FAD binding"/>
    <property type="evidence" value="ECO:0007669"/>
    <property type="project" value="InterPro"/>
</dbReference>
<reference evidence="2 3" key="1">
    <citation type="submission" date="2018-09" db="EMBL/GenBank/DDBJ databases">
        <title>Novel species of Cryobacterium.</title>
        <authorList>
            <person name="Liu Q."/>
            <person name="Xin Y.-H."/>
        </authorList>
    </citation>
    <scope>NUCLEOTIDE SEQUENCE [LARGE SCALE GENOMIC DNA]</scope>
    <source>
        <strain evidence="2 3">Hh39</strain>
    </source>
</reference>
<dbReference type="RefSeq" id="WP_119976406.1">
    <property type="nucleotide sequence ID" value="NZ_JBHSQA010000004.1"/>
</dbReference>
<dbReference type="Proteomes" id="UP000272015">
    <property type="component" value="Unassembled WGS sequence"/>
</dbReference>
<gene>
    <name evidence="2" type="ORF">D6T64_19875</name>
</gene>
<dbReference type="Gene3D" id="3.30.70.100">
    <property type="match status" value="1"/>
</dbReference>
<dbReference type="SUPFAM" id="SSF54975">
    <property type="entry name" value="Acylphosphatase/BLUF domain-like"/>
    <property type="match status" value="1"/>
</dbReference>
<dbReference type="EMBL" id="QZVS01000096">
    <property type="protein sequence ID" value="RJT85185.1"/>
    <property type="molecule type" value="Genomic_DNA"/>
</dbReference>
<proteinExistence type="predicted"/>
<dbReference type="GO" id="GO:0009882">
    <property type="term" value="F:blue light photoreceptor activity"/>
    <property type="evidence" value="ECO:0007669"/>
    <property type="project" value="InterPro"/>
</dbReference>
<dbReference type="InterPro" id="IPR036046">
    <property type="entry name" value="Acylphosphatase-like_dom_sf"/>
</dbReference>
<dbReference type="PROSITE" id="PS50925">
    <property type="entry name" value="BLUF"/>
    <property type="match status" value="1"/>
</dbReference>
<dbReference type="AlphaFoldDB" id="A0A3A5M9Z6"/>
<evidence type="ECO:0000259" key="1">
    <source>
        <dbReference type="PROSITE" id="PS50925"/>
    </source>
</evidence>
<dbReference type="OrthoDB" id="196105at2"/>
<name>A0A3A5M9Z6_9MICO</name>
<dbReference type="InterPro" id="IPR007024">
    <property type="entry name" value="BLUF_domain"/>
</dbReference>
<dbReference type="Pfam" id="PF04940">
    <property type="entry name" value="BLUF"/>
    <property type="match status" value="1"/>
</dbReference>
<comment type="caution">
    <text evidence="2">The sequence shown here is derived from an EMBL/GenBank/DDBJ whole genome shotgun (WGS) entry which is preliminary data.</text>
</comment>
<feature type="domain" description="BLUF" evidence="1">
    <location>
        <begin position="11"/>
        <end position="102"/>
    </location>
</feature>